<evidence type="ECO:0000256" key="3">
    <source>
        <dbReference type="PROSITE-ProRule" id="PRU00221"/>
    </source>
</evidence>
<dbReference type="InterPro" id="IPR036322">
    <property type="entry name" value="WD40_repeat_dom_sf"/>
</dbReference>
<evidence type="ECO:0000256" key="2">
    <source>
        <dbReference type="ARBA" id="ARBA00022737"/>
    </source>
</evidence>
<dbReference type="PANTHER" id="PTHR14221:SF0">
    <property type="entry name" value="WD REPEAT-CONTAINING PROTEIN 44"/>
    <property type="match status" value="1"/>
</dbReference>
<gene>
    <name evidence="5" type="ORF">K505DRAFT_326791</name>
</gene>
<feature type="region of interest" description="Disordered" evidence="4">
    <location>
        <begin position="1"/>
        <end position="119"/>
    </location>
</feature>
<sequence length="932" mass="101700">MAEVLPKIRVTDPHTKDANPLERLERQDTGKLSTKGEGSLTNGKLASKLWSPTSPSAQSNDQPTTQNGSPEGRKQAEAAIDPLSQQILQRTNTPNVTQKLRTQTTDSVTIQSPTSPNDSYVDAKQVAVEAVRETGGGSTNKADKKKGVSFLSRFIGTKKKGGLDGAAEDGSEAGERRAEGMNAQLFSHTVDNLGFSPKQPPPPAYIKVRTKYKKDGEFNRVFLAQELRTGADKKAPPVPGSNPAPQSGAAATHNPIWATEFSKDGRYLAAAGQDRIVRVWAVLGTPEERTSHEKDESYPNASGGATHLSAPVFQQKPHREYHGHTATVLDLSWSKNNFLLSSSMDKTVRLWHVSRSENLCTFKHTDFVPSIQFHPKDDRFFLAGSLDTKLRLWSIPDKSVAFWSQLPDMITSVAFTPDGKTCIAGTLSGLCMFYETEGLKYQTQIHVKSTRGQNAKGSKITGIQATHWPPGSTSGEVKLLISSNDSRVRLYNLRDKSLEMKFRGHENNCSQIRATFADDTGHVICGSEDRKAYIWSTGAPEGEKRNQMPMEMFDAHNSITTCAIIAPLKTRHLLSTSEDPIFDLCNPPPVTLVSRAESLGSSRGPTDTGAAPPTPAHTESNFRRVAESPAYVARSAHTDGNIIVTADYTGALKVFRQDCAFLKRIRSIDNWDTSSVFSKRTGSKLGRPSSILSHRTSQTRRDSTSTQPPNDRIMSWRQDISHGSFDSANGATPRRSIARSVSPRKPLKRLSLTSTRPSDSPALGPTLAIDAKSGRTAGTPKTSLSIDTPAQSFPNTSPKRALESNSQPEVKEPSPEECFDPVKPTDIKLKDVLSNPLSVYNGQSWAFWNNNTWREQLVQPVDLAPPSRPDLKGRASTVSKLSSEQGPSSEEDDGEVKCQKCGSEDFKVRVSGVGGREERKLVCGKCGTPAPT</sequence>
<dbReference type="InterPro" id="IPR001680">
    <property type="entry name" value="WD40_rpt"/>
</dbReference>
<keyword evidence="2" id="KW-0677">Repeat</keyword>
<dbReference type="InterPro" id="IPR040324">
    <property type="entry name" value="WDR44/Dgr2"/>
</dbReference>
<evidence type="ECO:0000313" key="5">
    <source>
        <dbReference type="EMBL" id="KAF2791505.1"/>
    </source>
</evidence>
<evidence type="ECO:0000313" key="6">
    <source>
        <dbReference type="Proteomes" id="UP000799757"/>
    </source>
</evidence>
<organism evidence="5 6">
    <name type="scientific">Melanomma pulvis-pyrius CBS 109.77</name>
    <dbReference type="NCBI Taxonomy" id="1314802"/>
    <lineage>
        <taxon>Eukaryota</taxon>
        <taxon>Fungi</taxon>
        <taxon>Dikarya</taxon>
        <taxon>Ascomycota</taxon>
        <taxon>Pezizomycotina</taxon>
        <taxon>Dothideomycetes</taxon>
        <taxon>Pleosporomycetidae</taxon>
        <taxon>Pleosporales</taxon>
        <taxon>Melanommataceae</taxon>
        <taxon>Melanomma</taxon>
    </lineage>
</organism>
<dbReference type="Pfam" id="PF00400">
    <property type="entry name" value="WD40"/>
    <property type="match status" value="4"/>
</dbReference>
<keyword evidence="1 3" id="KW-0853">WD repeat</keyword>
<feature type="repeat" description="WD" evidence="3">
    <location>
        <begin position="321"/>
        <end position="361"/>
    </location>
</feature>
<dbReference type="SUPFAM" id="SSF50978">
    <property type="entry name" value="WD40 repeat-like"/>
    <property type="match status" value="1"/>
</dbReference>
<dbReference type="Proteomes" id="UP000799757">
    <property type="component" value="Unassembled WGS sequence"/>
</dbReference>
<dbReference type="PROSITE" id="PS50294">
    <property type="entry name" value="WD_REPEATS_REGION"/>
    <property type="match status" value="2"/>
</dbReference>
<feature type="compositionally biased region" description="Basic and acidic residues" evidence="4">
    <location>
        <begin position="9"/>
        <end position="29"/>
    </location>
</feature>
<dbReference type="OrthoDB" id="1932312at2759"/>
<feature type="region of interest" description="Disordered" evidence="4">
    <location>
        <begin position="862"/>
        <end position="897"/>
    </location>
</feature>
<dbReference type="SMART" id="SM00320">
    <property type="entry name" value="WD40"/>
    <property type="match status" value="5"/>
</dbReference>
<dbReference type="PROSITE" id="PS50082">
    <property type="entry name" value="WD_REPEATS_2"/>
    <property type="match status" value="3"/>
</dbReference>
<feature type="compositionally biased region" description="Polar residues" evidence="4">
    <location>
        <begin position="83"/>
        <end position="118"/>
    </location>
</feature>
<protein>
    <submittedName>
        <fullName evidence="5">WD40 repeat-like protein</fullName>
    </submittedName>
</protein>
<feature type="compositionally biased region" description="Polar residues" evidence="4">
    <location>
        <begin position="779"/>
        <end position="808"/>
    </location>
</feature>
<dbReference type="Gene3D" id="2.130.10.10">
    <property type="entry name" value="YVTN repeat-like/Quinoprotein amine dehydrogenase"/>
    <property type="match status" value="2"/>
</dbReference>
<dbReference type="PANTHER" id="PTHR14221">
    <property type="entry name" value="WD REPEAT DOMAIN 44"/>
    <property type="match status" value="1"/>
</dbReference>
<dbReference type="AlphaFoldDB" id="A0A6A6X5V7"/>
<feature type="compositionally biased region" description="Polar residues" evidence="4">
    <location>
        <begin position="876"/>
        <end position="888"/>
    </location>
</feature>
<reference evidence="5" key="1">
    <citation type="journal article" date="2020" name="Stud. Mycol.">
        <title>101 Dothideomycetes genomes: a test case for predicting lifestyles and emergence of pathogens.</title>
        <authorList>
            <person name="Haridas S."/>
            <person name="Albert R."/>
            <person name="Binder M."/>
            <person name="Bloem J."/>
            <person name="Labutti K."/>
            <person name="Salamov A."/>
            <person name="Andreopoulos B."/>
            <person name="Baker S."/>
            <person name="Barry K."/>
            <person name="Bills G."/>
            <person name="Bluhm B."/>
            <person name="Cannon C."/>
            <person name="Castanera R."/>
            <person name="Culley D."/>
            <person name="Daum C."/>
            <person name="Ezra D."/>
            <person name="Gonzalez J."/>
            <person name="Henrissat B."/>
            <person name="Kuo A."/>
            <person name="Liang C."/>
            <person name="Lipzen A."/>
            <person name="Lutzoni F."/>
            <person name="Magnuson J."/>
            <person name="Mondo S."/>
            <person name="Nolan M."/>
            <person name="Ohm R."/>
            <person name="Pangilinan J."/>
            <person name="Park H.-J."/>
            <person name="Ramirez L."/>
            <person name="Alfaro M."/>
            <person name="Sun H."/>
            <person name="Tritt A."/>
            <person name="Yoshinaga Y."/>
            <person name="Zwiers L.-H."/>
            <person name="Turgeon B."/>
            <person name="Goodwin S."/>
            <person name="Spatafora J."/>
            <person name="Crous P."/>
            <person name="Grigoriev I."/>
        </authorList>
    </citation>
    <scope>NUCLEOTIDE SEQUENCE</scope>
    <source>
        <strain evidence="5">CBS 109.77</strain>
    </source>
</reference>
<name>A0A6A6X5V7_9PLEO</name>
<feature type="region of interest" description="Disordered" evidence="4">
    <location>
        <begin position="229"/>
        <end position="252"/>
    </location>
</feature>
<accession>A0A6A6X5V7</accession>
<feature type="region of interest" description="Disordered" evidence="4">
    <location>
        <begin position="598"/>
        <end position="622"/>
    </location>
</feature>
<evidence type="ECO:0000256" key="4">
    <source>
        <dbReference type="SAM" id="MobiDB-lite"/>
    </source>
</evidence>
<evidence type="ECO:0000256" key="1">
    <source>
        <dbReference type="ARBA" id="ARBA00022574"/>
    </source>
</evidence>
<feature type="region of interest" description="Disordered" evidence="4">
    <location>
        <begin position="676"/>
        <end position="822"/>
    </location>
</feature>
<feature type="repeat" description="WD" evidence="3">
    <location>
        <begin position="249"/>
        <end position="280"/>
    </location>
</feature>
<feature type="compositionally biased region" description="Polar residues" evidence="4">
    <location>
        <begin position="39"/>
        <end position="69"/>
    </location>
</feature>
<proteinExistence type="predicted"/>
<dbReference type="InterPro" id="IPR015943">
    <property type="entry name" value="WD40/YVTN_repeat-like_dom_sf"/>
</dbReference>
<dbReference type="EMBL" id="MU002015">
    <property type="protein sequence ID" value="KAF2791505.1"/>
    <property type="molecule type" value="Genomic_DNA"/>
</dbReference>
<dbReference type="FunFam" id="2.130.10.10:FF:000697">
    <property type="entry name" value="WD repeat protein, variant"/>
    <property type="match status" value="1"/>
</dbReference>
<feature type="repeat" description="WD" evidence="3">
    <location>
        <begin position="361"/>
        <end position="395"/>
    </location>
</feature>
<keyword evidence="6" id="KW-1185">Reference proteome</keyword>